<evidence type="ECO:0000256" key="1">
    <source>
        <dbReference type="ARBA" id="ARBA00007783"/>
    </source>
</evidence>
<gene>
    <name evidence="4" type="ORF">EDC36_104225</name>
    <name evidence="5" type="ORF">Tigna_01905</name>
</gene>
<feature type="transmembrane region" description="Helical" evidence="3">
    <location>
        <begin position="233"/>
        <end position="253"/>
    </location>
</feature>
<keyword evidence="3" id="KW-0812">Transmembrane</keyword>
<evidence type="ECO:0000313" key="4">
    <source>
        <dbReference type="EMBL" id="TCS98801.1"/>
    </source>
</evidence>
<feature type="transmembrane region" description="Helical" evidence="3">
    <location>
        <begin position="142"/>
        <end position="168"/>
    </location>
</feature>
<keyword evidence="7" id="KW-1185">Reference proteome</keyword>
<dbReference type="PANTHER" id="PTHR30413">
    <property type="entry name" value="INNER MEMBRANE TRANSPORT PERMEASE"/>
    <property type="match status" value="1"/>
</dbReference>
<dbReference type="EMBL" id="SMAH01000004">
    <property type="protein sequence ID" value="TCS98801.1"/>
    <property type="molecule type" value="Genomic_DNA"/>
</dbReference>
<name>A0A4R3LF46_9BURK</name>
<dbReference type="AlphaFoldDB" id="A0A4R3LF46"/>
<protein>
    <submittedName>
        <fullName evidence="5">ABC-2 type transporter</fullName>
    </submittedName>
    <submittedName>
        <fullName evidence="4">Lipopolysaccharide transport system permease protein</fullName>
    </submittedName>
</protein>
<dbReference type="PANTHER" id="PTHR30413:SF10">
    <property type="entry name" value="CAPSULE POLYSACCHARIDE EXPORT INNER-MEMBRANE PROTEIN CTRC"/>
    <property type="match status" value="1"/>
</dbReference>
<feature type="transmembrane region" description="Helical" evidence="3">
    <location>
        <begin position="107"/>
        <end position="130"/>
    </location>
</feature>
<dbReference type="EMBL" id="VJNC01000013">
    <property type="protein sequence ID" value="TSE20274.1"/>
    <property type="molecule type" value="Genomic_DNA"/>
</dbReference>
<keyword evidence="3" id="KW-1133">Transmembrane helix</keyword>
<feature type="transmembrane region" description="Helical" evidence="3">
    <location>
        <begin position="65"/>
        <end position="86"/>
    </location>
</feature>
<evidence type="ECO:0000313" key="6">
    <source>
        <dbReference type="Proteomes" id="UP000295536"/>
    </source>
</evidence>
<feature type="transmembrane region" description="Helical" evidence="3">
    <location>
        <begin position="25"/>
        <end position="45"/>
    </location>
</feature>
<dbReference type="RefSeq" id="WP_132962115.1">
    <property type="nucleotide sequence ID" value="NZ_SMAH01000004.1"/>
</dbReference>
<comment type="similarity">
    <text evidence="1">Belongs to the ABC-2 integral membrane protein family.</text>
</comment>
<evidence type="ECO:0000313" key="5">
    <source>
        <dbReference type="EMBL" id="TSE20274.1"/>
    </source>
</evidence>
<keyword evidence="3" id="KW-0472">Membrane</keyword>
<dbReference type="GO" id="GO:0015920">
    <property type="term" value="P:lipopolysaccharide transport"/>
    <property type="evidence" value="ECO:0007669"/>
    <property type="project" value="TreeGrafter"/>
</dbReference>
<dbReference type="Proteomes" id="UP000315577">
    <property type="component" value="Unassembled WGS sequence"/>
</dbReference>
<comment type="caution">
    <text evidence="4">The sequence shown here is derived from an EMBL/GenBank/DDBJ whole genome shotgun (WGS) entry which is preliminary data.</text>
</comment>
<feature type="transmembrane region" description="Helical" evidence="3">
    <location>
        <begin position="180"/>
        <end position="201"/>
    </location>
</feature>
<evidence type="ECO:0000313" key="7">
    <source>
        <dbReference type="Proteomes" id="UP000315577"/>
    </source>
</evidence>
<evidence type="ECO:0000256" key="2">
    <source>
        <dbReference type="ARBA" id="ARBA00022448"/>
    </source>
</evidence>
<evidence type="ECO:0000256" key="3">
    <source>
        <dbReference type="SAM" id="Phobius"/>
    </source>
</evidence>
<reference evidence="4 6" key="1">
    <citation type="submission" date="2019-03" db="EMBL/GenBank/DDBJ databases">
        <title>Genomic Encyclopedia of Type Strains, Phase IV (KMG-IV): sequencing the most valuable type-strain genomes for metagenomic binning, comparative biology and taxonomic classification.</title>
        <authorList>
            <person name="Goeker M."/>
        </authorList>
    </citation>
    <scope>NUCLEOTIDE SEQUENCE [LARGE SCALE GENOMIC DNA]</scope>
    <source>
        <strain evidence="4 6">DSM 12034</strain>
    </source>
</reference>
<dbReference type="OrthoDB" id="9786910at2"/>
<keyword evidence="2" id="KW-0813">Transport</keyword>
<organism evidence="4 6">
    <name type="scientific">Tepidimonas ignava</name>
    <dbReference type="NCBI Taxonomy" id="114249"/>
    <lineage>
        <taxon>Bacteria</taxon>
        <taxon>Pseudomonadati</taxon>
        <taxon>Pseudomonadota</taxon>
        <taxon>Betaproteobacteria</taxon>
        <taxon>Burkholderiales</taxon>
        <taxon>Tepidimonas</taxon>
    </lineage>
</organism>
<reference evidence="5 7" key="2">
    <citation type="submission" date="2019-07" db="EMBL/GenBank/DDBJ databases">
        <title>Tepidimonas ignava SPS-1037 draft genome.</title>
        <authorList>
            <person name="Da Costa M.S."/>
            <person name="Froufe H.J.C."/>
            <person name="Egas C."/>
            <person name="Albuquerque L."/>
        </authorList>
    </citation>
    <scope>NUCLEOTIDE SEQUENCE [LARGE SCALE GENOMIC DNA]</scope>
    <source>
        <strain evidence="5 7">SPS-1037</strain>
    </source>
</reference>
<proteinExistence type="inferred from homology"/>
<sequence length="264" mass="28768">MQVSWRFARLLVAQGLLQGYRQFRLGAWWAVLPNYVQLGVLAVVMGGVLSHKLPAAASGQGTVPYILYFLPGVVLWQAFQNTVLQASEVLVAQRLIIKKNQVDIPTLGLYVPIVQWVHMALAVALVWVAAAVLYGPPGLGTVLLTLGLGAVCIVFGYVSGLAWGLLAVALPDIRQALPPLLNVGFWLTPIVYPASLVPAAWQGALAQWHPWYALMAPVQSAWSGVPPLPVPPWAAPMPWLMAVLHVWLVLRVLRHGRRQVLDAL</sequence>
<accession>A0A4R3LF46</accession>
<dbReference type="Proteomes" id="UP000295536">
    <property type="component" value="Unassembled WGS sequence"/>
</dbReference>